<dbReference type="InterPro" id="IPR025241">
    <property type="entry name" value="DUF4190"/>
</dbReference>
<evidence type="ECO:0000313" key="4">
    <source>
        <dbReference type="EMBL" id="AAY49496.1"/>
    </source>
</evidence>
<dbReference type="Proteomes" id="UP000000420">
    <property type="component" value="Chromosome"/>
</dbReference>
<dbReference type="HOGENOM" id="CLU_142325_0_0_6"/>
<keyword evidence="2" id="KW-0812">Transmembrane</keyword>
<accession>A0A0H2X9Y2</accession>
<feature type="transmembrane region" description="Helical" evidence="2">
    <location>
        <begin position="73"/>
        <end position="98"/>
    </location>
</feature>
<feature type="domain" description="DUF4190" evidence="3">
    <location>
        <begin position="73"/>
        <end position="136"/>
    </location>
</feature>
<dbReference type="AlphaFoldDB" id="A0A0H2X9Y2"/>
<keyword evidence="2" id="KW-1133">Transmembrane helix</keyword>
<evidence type="ECO:0000256" key="2">
    <source>
        <dbReference type="SAM" id="Phobius"/>
    </source>
</evidence>
<name>A0A0H2X9Y2_XANC8</name>
<gene>
    <name evidence="4" type="ordered locus">XC_2446</name>
</gene>
<dbReference type="EMBL" id="CP000050">
    <property type="protein sequence ID" value="AAY49496.1"/>
    <property type="molecule type" value="Genomic_DNA"/>
</dbReference>
<evidence type="ECO:0000256" key="1">
    <source>
        <dbReference type="SAM" id="MobiDB-lite"/>
    </source>
</evidence>
<keyword evidence="2" id="KW-0472">Membrane</keyword>
<protein>
    <recommendedName>
        <fullName evidence="3">DUF4190 domain-containing protein</fullName>
    </recommendedName>
</protein>
<feature type="compositionally biased region" description="Basic and acidic residues" evidence="1">
    <location>
        <begin position="10"/>
        <end position="22"/>
    </location>
</feature>
<organism evidence="4 5">
    <name type="scientific">Xanthomonas campestris pv. campestris (strain 8004)</name>
    <dbReference type="NCBI Taxonomy" id="314565"/>
    <lineage>
        <taxon>Bacteria</taxon>
        <taxon>Pseudomonadati</taxon>
        <taxon>Pseudomonadota</taxon>
        <taxon>Gammaproteobacteria</taxon>
        <taxon>Lysobacterales</taxon>
        <taxon>Lysobacteraceae</taxon>
        <taxon>Xanthomonas</taxon>
    </lineage>
</organism>
<feature type="region of interest" description="Disordered" evidence="1">
    <location>
        <begin position="1"/>
        <end position="24"/>
    </location>
</feature>
<sequence>MQHPALAQCAKDRLTPRPRPDARPQAILHNRHSAADRTPFACPLWDNCAAPCPLAAATQGVVMNHVVRQTSTLAIVSLVSGILGWTLLPFLGSVCAIITGHLARGEIRRNPQGLEGDGLAVGGLLLGWISVAMWIAGVAIFVLFFGGLAWFAAANA</sequence>
<proteinExistence type="predicted"/>
<dbReference type="KEGG" id="xcb:XC_2446"/>
<dbReference type="Pfam" id="PF13828">
    <property type="entry name" value="DUF4190"/>
    <property type="match status" value="1"/>
</dbReference>
<evidence type="ECO:0000259" key="3">
    <source>
        <dbReference type="Pfam" id="PF13828"/>
    </source>
</evidence>
<feature type="transmembrane region" description="Helical" evidence="2">
    <location>
        <begin position="119"/>
        <end position="152"/>
    </location>
</feature>
<reference evidence="4 5" key="1">
    <citation type="journal article" date="2005" name="Genome Res.">
        <title>Comparative and functional genomic analyses of the pathogenicity of phytopathogen Xanthomonas campestris pv. campestris.</title>
        <authorList>
            <person name="Qian W."/>
            <person name="Jia Y."/>
            <person name="Ren S.X."/>
            <person name="He Y.Q."/>
            <person name="Feng J.X."/>
            <person name="Lu L.F."/>
            <person name="Sun Q."/>
            <person name="Ying G."/>
            <person name="Tang D.J."/>
            <person name="Tang H."/>
            <person name="Wu W."/>
            <person name="Hao P."/>
            <person name="Wang L."/>
            <person name="Jiang B.L."/>
            <person name="Zeng S."/>
            <person name="Gu W.Y."/>
            <person name="Lu G."/>
            <person name="Rong L."/>
            <person name="Tian Y."/>
            <person name="Yao Z."/>
            <person name="Fu G."/>
            <person name="Chen B."/>
            <person name="Fang R."/>
            <person name="Qiang B."/>
            <person name="Chen Z."/>
            <person name="Zhao G.P."/>
            <person name="Tang J.L."/>
            <person name="He C."/>
        </authorList>
    </citation>
    <scope>NUCLEOTIDE SEQUENCE [LARGE SCALE GENOMIC DNA]</scope>
    <source>
        <strain evidence="4 5">8004</strain>
    </source>
</reference>
<evidence type="ECO:0000313" key="5">
    <source>
        <dbReference type="Proteomes" id="UP000000420"/>
    </source>
</evidence>